<proteinExistence type="predicted"/>
<accession>A0A4P6F6C9</accession>
<dbReference type="AlphaFoldDB" id="A0A4P6F6C9"/>
<sequence length="116" mass="13829">MSYTIHMNLQEDWQETVKEVFRGSGYPLDDNMDMNEIGIAYFMLTAETKEQAEQLYESNASRLQQLEQTIREHFESVILPDIRKRTGYEGNEFSFKWAYMDGENIIEERSEYRIPI</sequence>
<dbReference type="OrthoDB" id="2678759at2"/>
<reference evidence="1 2" key="1">
    <citation type="submission" date="2019-01" db="EMBL/GenBank/DDBJ databases">
        <title>Genome sequencing of strain FW100M-2.</title>
        <authorList>
            <person name="Heo J."/>
            <person name="Kim S.-J."/>
            <person name="Kim J.-S."/>
            <person name="Hong S.-B."/>
            <person name="Kwon S.-W."/>
        </authorList>
    </citation>
    <scope>NUCLEOTIDE SEQUENCE [LARGE SCALE GENOMIC DNA]</scope>
    <source>
        <strain evidence="1 2">FW100M-2</strain>
    </source>
</reference>
<organism evidence="1 2">
    <name type="scientific">Paenibacillus protaetiae</name>
    <dbReference type="NCBI Taxonomy" id="2509456"/>
    <lineage>
        <taxon>Bacteria</taxon>
        <taxon>Bacillati</taxon>
        <taxon>Bacillota</taxon>
        <taxon>Bacilli</taxon>
        <taxon>Bacillales</taxon>
        <taxon>Paenibacillaceae</taxon>
        <taxon>Paenibacillus</taxon>
    </lineage>
</organism>
<dbReference type="Proteomes" id="UP000293568">
    <property type="component" value="Chromosome"/>
</dbReference>
<evidence type="ECO:0000313" key="1">
    <source>
        <dbReference type="EMBL" id="QAY65968.1"/>
    </source>
</evidence>
<keyword evidence="2" id="KW-1185">Reference proteome</keyword>
<dbReference type="EMBL" id="CP035492">
    <property type="protein sequence ID" value="QAY65968.1"/>
    <property type="molecule type" value="Genomic_DNA"/>
</dbReference>
<dbReference type="RefSeq" id="WP_129439045.1">
    <property type="nucleotide sequence ID" value="NZ_CP035492.1"/>
</dbReference>
<protein>
    <submittedName>
        <fullName evidence="1">Uncharacterized protein</fullName>
    </submittedName>
</protein>
<evidence type="ECO:0000313" key="2">
    <source>
        <dbReference type="Proteomes" id="UP000293568"/>
    </source>
</evidence>
<dbReference type="KEGG" id="pprt:ET464_05770"/>
<name>A0A4P6F6C9_9BACL</name>
<gene>
    <name evidence="1" type="ORF">ET464_05770</name>
</gene>